<dbReference type="GO" id="GO:0046872">
    <property type="term" value="F:metal ion binding"/>
    <property type="evidence" value="ECO:0007669"/>
    <property type="project" value="InterPro"/>
</dbReference>
<dbReference type="EMBL" id="FNAB01000019">
    <property type="protein sequence ID" value="SDE49661.1"/>
    <property type="molecule type" value="Genomic_DNA"/>
</dbReference>
<dbReference type="InterPro" id="IPR017517">
    <property type="entry name" value="Maleyloyr_isom"/>
</dbReference>
<evidence type="ECO:0000313" key="2">
    <source>
        <dbReference type="EMBL" id="SDE49661.1"/>
    </source>
</evidence>
<dbReference type="InterPro" id="IPR034660">
    <property type="entry name" value="DinB/YfiT-like"/>
</dbReference>
<dbReference type="AlphaFoldDB" id="A0A1G7DDQ4"/>
<dbReference type="NCBIfam" id="TIGR03086">
    <property type="entry name" value="TIGR03086 family metal-binding protein"/>
    <property type="match status" value="1"/>
</dbReference>
<feature type="domain" description="Mycothiol-dependent maleylpyruvate isomerase metal-binding" evidence="1">
    <location>
        <begin position="14"/>
        <end position="124"/>
    </location>
</feature>
<dbReference type="Pfam" id="PF11716">
    <property type="entry name" value="MDMPI_N"/>
    <property type="match status" value="1"/>
</dbReference>
<dbReference type="STRING" id="168276.SAMN05444580_1193"/>
<evidence type="ECO:0000313" key="3">
    <source>
        <dbReference type="Proteomes" id="UP000199417"/>
    </source>
</evidence>
<dbReference type="Proteomes" id="UP000199417">
    <property type="component" value="Unassembled WGS sequence"/>
</dbReference>
<dbReference type="NCBIfam" id="TIGR03083">
    <property type="entry name" value="maleylpyruvate isomerase family mycothiol-dependent enzyme"/>
    <property type="match status" value="1"/>
</dbReference>
<dbReference type="InterPro" id="IPR017520">
    <property type="entry name" value="CHP03086"/>
</dbReference>
<gene>
    <name evidence="2" type="ORF">SAMN05444580_1193</name>
</gene>
<protein>
    <submittedName>
        <fullName evidence="2">TIGR03086 family protein</fullName>
    </submittedName>
</protein>
<dbReference type="InterPro" id="IPR024344">
    <property type="entry name" value="MDMPI_metal-binding"/>
</dbReference>
<accession>A0A1G7DDQ4</accession>
<dbReference type="RefSeq" id="WP_072846130.1">
    <property type="nucleotide sequence ID" value="NZ_FNAB01000019.1"/>
</dbReference>
<dbReference type="Gene3D" id="1.20.120.450">
    <property type="entry name" value="dinb family like domain"/>
    <property type="match status" value="1"/>
</dbReference>
<name>A0A1G7DDQ4_9NOCA</name>
<proteinExistence type="predicted"/>
<reference evidence="2 3" key="1">
    <citation type="submission" date="2016-10" db="EMBL/GenBank/DDBJ databases">
        <authorList>
            <person name="de Groot N.N."/>
        </authorList>
    </citation>
    <scope>NUCLEOTIDE SEQUENCE [LARGE SCALE GENOMIC DNA]</scope>
    <source>
        <strain evidence="2 3">JCM 11308</strain>
    </source>
</reference>
<keyword evidence="3" id="KW-1185">Reference proteome</keyword>
<organism evidence="2 3">
    <name type="scientific">Rhodococcus tukisamuensis</name>
    <dbReference type="NCBI Taxonomy" id="168276"/>
    <lineage>
        <taxon>Bacteria</taxon>
        <taxon>Bacillati</taxon>
        <taxon>Actinomycetota</taxon>
        <taxon>Actinomycetes</taxon>
        <taxon>Mycobacteriales</taxon>
        <taxon>Nocardiaceae</taxon>
        <taxon>Rhodococcus</taxon>
    </lineage>
</organism>
<sequence length="184" mass="18734">MTTQVDDLIGAVAITDTIVAGVREGQWSGETPCQSWSTGDVARHLVESLTRYADAFGAAPDETAGGANAGQLEAYRRAAARLVAGVSAPGAADKTVTVPFGTVPAAVALGLGAVEVLVHGWDIATASGQDVEWDDGIAERAWHFSVAAVGSIPDGRSPFAPPQPVAPTAPPIDRLVALLGRTPG</sequence>
<dbReference type="SUPFAM" id="SSF109854">
    <property type="entry name" value="DinB/YfiT-like putative metalloenzymes"/>
    <property type="match status" value="1"/>
</dbReference>
<evidence type="ECO:0000259" key="1">
    <source>
        <dbReference type="Pfam" id="PF11716"/>
    </source>
</evidence>